<evidence type="ECO:0000256" key="1">
    <source>
        <dbReference type="ARBA" id="ARBA00022617"/>
    </source>
</evidence>
<dbReference type="GO" id="GO:0020037">
    <property type="term" value="F:heme binding"/>
    <property type="evidence" value="ECO:0007669"/>
    <property type="project" value="InterPro"/>
</dbReference>
<evidence type="ECO:0000256" key="4">
    <source>
        <dbReference type="PROSITE-ProRule" id="PRU00433"/>
    </source>
</evidence>
<keyword evidence="2 4" id="KW-0479">Metal-binding</keyword>
<accession>A0AAJ5T906</accession>
<dbReference type="InterPro" id="IPR036909">
    <property type="entry name" value="Cyt_c-like_dom_sf"/>
</dbReference>
<dbReference type="GO" id="GO:0046872">
    <property type="term" value="F:metal ion binding"/>
    <property type="evidence" value="ECO:0007669"/>
    <property type="project" value="UniProtKB-KW"/>
</dbReference>
<dbReference type="RefSeq" id="WP_122173397.1">
    <property type="nucleotide sequence ID" value="NZ_JAKDEA010000175.1"/>
</dbReference>
<evidence type="ECO:0000313" key="7">
    <source>
        <dbReference type="EMBL" id="VBB16938.1"/>
    </source>
</evidence>
<evidence type="ECO:0000259" key="6">
    <source>
        <dbReference type="PROSITE" id="PS51007"/>
    </source>
</evidence>
<dbReference type="GeneID" id="71059545"/>
<dbReference type="PANTHER" id="PTHR35008:SF8">
    <property type="entry name" value="ALCOHOL DEHYDROGENASE CYTOCHROME C SUBUNIT"/>
    <property type="match status" value="1"/>
</dbReference>
<keyword evidence="1 4" id="KW-0349">Heme</keyword>
<dbReference type="PROSITE" id="PS51007">
    <property type="entry name" value="CYTC"/>
    <property type="match status" value="1"/>
</dbReference>
<dbReference type="PANTHER" id="PTHR35008">
    <property type="entry name" value="BLL4482 PROTEIN-RELATED"/>
    <property type="match status" value="1"/>
</dbReference>
<evidence type="ECO:0000256" key="3">
    <source>
        <dbReference type="ARBA" id="ARBA00023004"/>
    </source>
</evidence>
<proteinExistence type="predicted"/>
<evidence type="ECO:0000256" key="5">
    <source>
        <dbReference type="SAM" id="SignalP"/>
    </source>
</evidence>
<organism evidence="7 8">
    <name type="scientific">Burkholderia stabilis</name>
    <dbReference type="NCBI Taxonomy" id="95485"/>
    <lineage>
        <taxon>Bacteria</taxon>
        <taxon>Pseudomonadati</taxon>
        <taxon>Pseudomonadota</taxon>
        <taxon>Betaproteobacteria</taxon>
        <taxon>Burkholderiales</taxon>
        <taxon>Burkholderiaceae</taxon>
        <taxon>Burkholderia</taxon>
        <taxon>Burkholderia cepacia complex</taxon>
    </lineage>
</organism>
<reference evidence="7 8" key="1">
    <citation type="submission" date="2017-11" db="EMBL/GenBank/DDBJ databases">
        <authorList>
            <person name="Seth-Smith MB H."/>
        </authorList>
    </citation>
    <scope>NUCLEOTIDE SEQUENCE [LARGE SCALE GENOMIC DNA]</scope>
    <source>
        <strain evidence="7">E</strain>
    </source>
</reference>
<evidence type="ECO:0000313" key="8">
    <source>
        <dbReference type="Proteomes" id="UP000268684"/>
    </source>
</evidence>
<dbReference type="EMBL" id="LR025744">
    <property type="protein sequence ID" value="VBB16938.1"/>
    <property type="molecule type" value="Genomic_DNA"/>
</dbReference>
<keyword evidence="8" id="KW-1185">Reference proteome</keyword>
<feature type="signal peptide" evidence="5">
    <location>
        <begin position="1"/>
        <end position="24"/>
    </location>
</feature>
<dbReference type="Pfam" id="PF00034">
    <property type="entry name" value="Cytochrom_C"/>
    <property type="match status" value="1"/>
</dbReference>
<gene>
    <name evidence="7" type="ORF">BSTAB16_7145</name>
</gene>
<sequence>MIRFIVGMIAAGACCAVFAGAAQAAHDAGRDVFAARCAVCHQAGGRGMDGLAPPLTTYPARYAALAEGRAQLVQTVLDGMFGDVTVDGKHYNFRMPSFAALSDTEIADVLNHVVFDLAAKPPGRVAPISASDVRAQRARPLDGAQVRERRAALLRMLGP</sequence>
<dbReference type="Gene3D" id="1.10.760.10">
    <property type="entry name" value="Cytochrome c-like domain"/>
    <property type="match status" value="1"/>
</dbReference>
<keyword evidence="5" id="KW-0732">Signal</keyword>
<feature type="domain" description="Cytochrome c" evidence="6">
    <location>
        <begin position="24"/>
        <end position="117"/>
    </location>
</feature>
<name>A0AAJ5T906_9BURK</name>
<dbReference type="SUPFAM" id="SSF46626">
    <property type="entry name" value="Cytochrome c"/>
    <property type="match status" value="1"/>
</dbReference>
<dbReference type="InterPro" id="IPR051459">
    <property type="entry name" value="Cytochrome_c-type_DH"/>
</dbReference>
<dbReference type="GO" id="GO:0009055">
    <property type="term" value="F:electron transfer activity"/>
    <property type="evidence" value="ECO:0007669"/>
    <property type="project" value="InterPro"/>
</dbReference>
<dbReference type="AlphaFoldDB" id="A0AAJ5T906"/>
<keyword evidence="3 4" id="KW-0408">Iron</keyword>
<dbReference type="Proteomes" id="UP000268684">
    <property type="component" value="Chromosome III"/>
</dbReference>
<dbReference type="InterPro" id="IPR009056">
    <property type="entry name" value="Cyt_c-like_dom"/>
</dbReference>
<protein>
    <submittedName>
        <fullName evidence="7">Cytochrome c552,Cytochrome c, mono- and diheme variants,cytochrome c oxidase, cbb3-type, subunit III,Cytochrome c</fullName>
    </submittedName>
</protein>
<feature type="chain" id="PRO_5042519047" evidence="5">
    <location>
        <begin position="25"/>
        <end position="159"/>
    </location>
</feature>
<evidence type="ECO:0000256" key="2">
    <source>
        <dbReference type="ARBA" id="ARBA00022723"/>
    </source>
</evidence>